<dbReference type="FunCoup" id="A0A6P4BML1">
    <property type="interactions" value="99"/>
</dbReference>
<name>A0A6P4BML1_ZIZJJ</name>
<evidence type="ECO:0000313" key="3">
    <source>
        <dbReference type="RefSeq" id="XP_015900405.3"/>
    </source>
</evidence>
<dbReference type="Proteomes" id="UP001652623">
    <property type="component" value="Chromosome 11"/>
</dbReference>
<dbReference type="InParanoid" id="A0A6P4BML1"/>
<gene>
    <name evidence="3" type="primary">LOC107433620</name>
</gene>
<keyword evidence="1" id="KW-0812">Transmembrane</keyword>
<evidence type="ECO:0000256" key="1">
    <source>
        <dbReference type="SAM" id="Phobius"/>
    </source>
</evidence>
<feature type="transmembrane region" description="Helical" evidence="1">
    <location>
        <begin position="6"/>
        <end position="26"/>
    </location>
</feature>
<protein>
    <submittedName>
        <fullName evidence="3">Uncharacterized protein LOC107433620</fullName>
    </submittedName>
</protein>
<reference evidence="3" key="1">
    <citation type="submission" date="2025-08" db="UniProtKB">
        <authorList>
            <consortium name="RefSeq"/>
        </authorList>
    </citation>
    <scope>IDENTIFICATION</scope>
    <source>
        <tissue evidence="3">Seedling</tissue>
    </source>
</reference>
<dbReference type="GeneID" id="107433620"/>
<dbReference type="KEGG" id="zju:107433620"/>
<evidence type="ECO:0000313" key="2">
    <source>
        <dbReference type="Proteomes" id="UP001652623"/>
    </source>
</evidence>
<dbReference type="RefSeq" id="XP_015900405.3">
    <property type="nucleotide sequence ID" value="XM_016044919.4"/>
</dbReference>
<accession>A0A6P4BML1</accession>
<organism evidence="2 3">
    <name type="scientific">Ziziphus jujuba</name>
    <name type="common">Chinese jujube</name>
    <name type="synonym">Ziziphus sativa</name>
    <dbReference type="NCBI Taxonomy" id="326968"/>
    <lineage>
        <taxon>Eukaryota</taxon>
        <taxon>Viridiplantae</taxon>
        <taxon>Streptophyta</taxon>
        <taxon>Embryophyta</taxon>
        <taxon>Tracheophyta</taxon>
        <taxon>Spermatophyta</taxon>
        <taxon>Magnoliopsida</taxon>
        <taxon>eudicotyledons</taxon>
        <taxon>Gunneridae</taxon>
        <taxon>Pentapetalae</taxon>
        <taxon>rosids</taxon>
        <taxon>fabids</taxon>
        <taxon>Rosales</taxon>
        <taxon>Rhamnaceae</taxon>
        <taxon>Paliureae</taxon>
        <taxon>Ziziphus</taxon>
    </lineage>
</organism>
<keyword evidence="1" id="KW-1133">Transmembrane helix</keyword>
<proteinExistence type="predicted"/>
<dbReference type="AlphaFoldDB" id="A0A6P4BML1"/>
<keyword evidence="1" id="KW-0472">Membrane</keyword>
<keyword evidence="2" id="KW-1185">Reference proteome</keyword>
<dbReference type="PANTHER" id="PTHR33564:SF8">
    <property type="entry name" value="TRANSMEMBRANE PROTEIN"/>
    <property type="match status" value="1"/>
</dbReference>
<sequence length="150" mass="17195">MDNSMGVGFMAVFAVSGSVVLLAHQVHKRLFSNFMKNIEFELNGPFYSHAHTKLASVVTEKNLGKKMVRFADDVVEPSSNNKEYRKRHCSAKQVSTMENNDIVQNQADHHHHHHHHHEGYKLEDTMPPNRVALYRGILQYKTLKGAQLYV</sequence>
<dbReference type="PANTHER" id="PTHR33564">
    <property type="entry name" value="TRANSMEMBRANE PROTEIN"/>
    <property type="match status" value="1"/>
</dbReference>